<dbReference type="PANTHER" id="PTHR43033">
    <property type="entry name" value="TRNA(ILE)-LYSIDINE SYNTHASE-RELATED"/>
    <property type="match status" value="1"/>
</dbReference>
<dbReference type="HAMAP" id="MF_01161">
    <property type="entry name" value="tRNA_Ile_lys_synt"/>
    <property type="match status" value="1"/>
</dbReference>
<dbReference type="InterPro" id="IPR011063">
    <property type="entry name" value="TilS/TtcA_N"/>
</dbReference>
<protein>
    <recommendedName>
        <fullName evidence="1">tRNA(Ile)-lysidine synthetase</fullName>
        <ecNumber evidence="1">6.3.4.19</ecNumber>
    </recommendedName>
</protein>
<evidence type="ECO:0000256" key="5">
    <source>
        <dbReference type="ARBA" id="ARBA00022840"/>
    </source>
</evidence>
<comment type="catalytic activity">
    <reaction evidence="6">
        <text>cytidine(34) in tRNA(Ile2) + L-lysine + ATP = lysidine(34) in tRNA(Ile2) + AMP + diphosphate + H(+)</text>
        <dbReference type="Rhea" id="RHEA:43744"/>
        <dbReference type="Rhea" id="RHEA-COMP:10625"/>
        <dbReference type="Rhea" id="RHEA-COMP:10670"/>
        <dbReference type="ChEBI" id="CHEBI:15378"/>
        <dbReference type="ChEBI" id="CHEBI:30616"/>
        <dbReference type="ChEBI" id="CHEBI:32551"/>
        <dbReference type="ChEBI" id="CHEBI:33019"/>
        <dbReference type="ChEBI" id="CHEBI:82748"/>
        <dbReference type="ChEBI" id="CHEBI:83665"/>
        <dbReference type="ChEBI" id="CHEBI:456215"/>
        <dbReference type="EC" id="6.3.4.19"/>
    </reaction>
</comment>
<keyword evidence="3" id="KW-0819">tRNA processing</keyword>
<sequence>MWKRNAVCLCLRTYSSALASRGWARKADGPRRHVRDAIGSSYAILGRHAHTQYGPVKAAGAIADDEFLEALRRVLPVEKLQPASPPVGLAVSGGVDSMAIATLYSRCRQSHQLPELHGIIVDHKARPASGEEAQWVAEQLLTPVGVESTIVPLVWPQGFDLLTSTRFEAEARKWRHEALGKTCRDKGITSLIMGQHKDDQAETILMRLFSNRHRSGLAATTRIGWIPECFGVYGVHHSGSPASDKSSVASLFEHGGMRVLRPMLDFEKSRLIATCEMHATRWAEDATNKDKTLTARNAVRHILQNHKLPEALSKGSVVSLGQNVQSRLEKHKAAAAALYSACSFKLDIQTGALVIRFPPVEAFFPGSDPDHVPSPSEKLQARATAQYLVQAIIRLVSPREHLVLETIANSVIWFWPSLRPDNLPPISYQYNSTNDCYFSQLHQNQQRQTDDPGTGHLGPWCISRQPPSEPKFANIRIDFPPGQTSDWRLFDGRYWIRVQNHTARSISLGFLTDRKLEALMQLDPAAKGYRNLLDSGFDARASDRRKQLRAALEAVKPHRLRRHLPALFLEPELQGGDPELLALPTLQASPDDPSDHWECRWEIKYKKVDPGAGRTLNDIVTRPVFHPLETDALTLEQEATKAQLDALGLFDPVPAPKDLAQEKRDKKKKYRERLKLRKKQEQDGEPQHPA</sequence>
<feature type="compositionally biased region" description="Basic and acidic residues" evidence="7">
    <location>
        <begin position="679"/>
        <end position="690"/>
    </location>
</feature>
<name>A0A9P6GU09_9PLEO</name>
<evidence type="ECO:0000256" key="1">
    <source>
        <dbReference type="ARBA" id="ARBA00013267"/>
    </source>
</evidence>
<keyword evidence="2" id="KW-0436">Ligase</keyword>
<evidence type="ECO:0000256" key="4">
    <source>
        <dbReference type="ARBA" id="ARBA00022741"/>
    </source>
</evidence>
<dbReference type="SUPFAM" id="SSF52402">
    <property type="entry name" value="Adenine nucleotide alpha hydrolases-like"/>
    <property type="match status" value="1"/>
</dbReference>
<dbReference type="InterPro" id="IPR014729">
    <property type="entry name" value="Rossmann-like_a/b/a_fold"/>
</dbReference>
<dbReference type="OrthoDB" id="434144at2759"/>
<dbReference type="CDD" id="cd01992">
    <property type="entry name" value="TilS_N"/>
    <property type="match status" value="1"/>
</dbReference>
<dbReference type="Gene3D" id="3.40.50.620">
    <property type="entry name" value="HUPs"/>
    <property type="match status" value="1"/>
</dbReference>
<comment type="caution">
    <text evidence="9">The sequence shown here is derived from an EMBL/GenBank/DDBJ whole genome shotgun (WGS) entry which is preliminary data.</text>
</comment>
<evidence type="ECO:0000313" key="10">
    <source>
        <dbReference type="Proteomes" id="UP000756921"/>
    </source>
</evidence>
<dbReference type="InterPro" id="IPR012094">
    <property type="entry name" value="tRNA_Ile_lys_synt"/>
</dbReference>
<dbReference type="AlphaFoldDB" id="A0A9P6GU09"/>
<evidence type="ECO:0000256" key="3">
    <source>
        <dbReference type="ARBA" id="ARBA00022694"/>
    </source>
</evidence>
<dbReference type="GO" id="GO:0032267">
    <property type="term" value="F:tRNA(Ile)-lysidine synthase activity"/>
    <property type="evidence" value="ECO:0007669"/>
    <property type="project" value="UniProtKB-EC"/>
</dbReference>
<dbReference type="Proteomes" id="UP000756921">
    <property type="component" value="Unassembled WGS sequence"/>
</dbReference>
<reference evidence="9" key="1">
    <citation type="journal article" date="2020" name="Mol. Plant Microbe Interact.">
        <title>Genome Sequence of the Biocontrol Agent Coniothyrium minitans strain Conio (IMI 134523).</title>
        <authorList>
            <person name="Patel D."/>
            <person name="Shittu T.A."/>
            <person name="Baroncelli R."/>
            <person name="Muthumeenakshi S."/>
            <person name="Osborne T.H."/>
            <person name="Janganan T.K."/>
            <person name="Sreenivasaprasad S."/>
        </authorList>
    </citation>
    <scope>NUCLEOTIDE SEQUENCE</scope>
    <source>
        <strain evidence="9">Conio</strain>
    </source>
</reference>
<organism evidence="9 10">
    <name type="scientific">Paraphaeosphaeria minitans</name>
    <dbReference type="NCBI Taxonomy" id="565426"/>
    <lineage>
        <taxon>Eukaryota</taxon>
        <taxon>Fungi</taxon>
        <taxon>Dikarya</taxon>
        <taxon>Ascomycota</taxon>
        <taxon>Pezizomycotina</taxon>
        <taxon>Dothideomycetes</taxon>
        <taxon>Pleosporomycetidae</taxon>
        <taxon>Pleosporales</taxon>
        <taxon>Massarineae</taxon>
        <taxon>Didymosphaeriaceae</taxon>
        <taxon>Paraphaeosphaeria</taxon>
    </lineage>
</organism>
<evidence type="ECO:0000313" key="9">
    <source>
        <dbReference type="EMBL" id="KAF9740525.1"/>
    </source>
</evidence>
<dbReference type="NCBIfam" id="TIGR02432">
    <property type="entry name" value="lysidine_TilS_N"/>
    <property type="match status" value="1"/>
</dbReference>
<dbReference type="PANTHER" id="PTHR43033:SF1">
    <property type="entry name" value="TRNA(ILE)-LYSIDINE SYNTHASE-RELATED"/>
    <property type="match status" value="1"/>
</dbReference>
<proteinExistence type="inferred from homology"/>
<dbReference type="InterPro" id="IPR012795">
    <property type="entry name" value="tRNA_Ile_lys_synt_N"/>
</dbReference>
<keyword evidence="5" id="KW-0067">ATP-binding</keyword>
<dbReference type="EMBL" id="WJXW01000001">
    <property type="protein sequence ID" value="KAF9740525.1"/>
    <property type="molecule type" value="Genomic_DNA"/>
</dbReference>
<feature type="compositionally biased region" description="Basic residues" evidence="7">
    <location>
        <begin position="665"/>
        <end position="678"/>
    </location>
</feature>
<feature type="region of interest" description="Disordered" evidence="7">
    <location>
        <begin position="649"/>
        <end position="690"/>
    </location>
</feature>
<dbReference type="GO" id="GO:0008033">
    <property type="term" value="P:tRNA processing"/>
    <property type="evidence" value="ECO:0007669"/>
    <property type="project" value="UniProtKB-KW"/>
</dbReference>
<dbReference type="Pfam" id="PF01171">
    <property type="entry name" value="ATP_bind_3"/>
    <property type="match status" value="1"/>
</dbReference>
<dbReference type="EC" id="6.3.4.19" evidence="1"/>
<evidence type="ECO:0000256" key="7">
    <source>
        <dbReference type="SAM" id="MobiDB-lite"/>
    </source>
</evidence>
<feature type="domain" description="tRNA(Ile)-lysidine/2-thiocytidine synthase N-terminal" evidence="8">
    <location>
        <begin position="88"/>
        <end position="301"/>
    </location>
</feature>
<keyword evidence="4" id="KW-0547">Nucleotide-binding</keyword>
<gene>
    <name evidence="9" type="ORF">PMIN01_00064</name>
</gene>
<evidence type="ECO:0000256" key="6">
    <source>
        <dbReference type="ARBA" id="ARBA00048539"/>
    </source>
</evidence>
<dbReference type="GO" id="GO:0005524">
    <property type="term" value="F:ATP binding"/>
    <property type="evidence" value="ECO:0007669"/>
    <property type="project" value="UniProtKB-KW"/>
</dbReference>
<keyword evidence="10" id="KW-1185">Reference proteome</keyword>
<evidence type="ECO:0000259" key="8">
    <source>
        <dbReference type="Pfam" id="PF01171"/>
    </source>
</evidence>
<evidence type="ECO:0000256" key="2">
    <source>
        <dbReference type="ARBA" id="ARBA00022598"/>
    </source>
</evidence>
<accession>A0A9P6GU09</accession>